<comment type="caution">
    <text evidence="1">The sequence shown here is derived from an EMBL/GenBank/DDBJ whole genome shotgun (WGS) entry which is preliminary data.</text>
</comment>
<proteinExistence type="predicted"/>
<organism evidence="1 2">
    <name type="scientific">Candidatus Electronema aureum</name>
    <dbReference type="NCBI Taxonomy" id="2005002"/>
    <lineage>
        <taxon>Bacteria</taxon>
        <taxon>Pseudomonadati</taxon>
        <taxon>Thermodesulfobacteriota</taxon>
        <taxon>Desulfobulbia</taxon>
        <taxon>Desulfobulbales</taxon>
        <taxon>Desulfobulbaceae</taxon>
        <taxon>Candidatus Electronema</taxon>
    </lineage>
</organism>
<dbReference type="Proteomes" id="UP000316238">
    <property type="component" value="Unassembled WGS sequence"/>
</dbReference>
<sequence>MKLTAQQIKQRYFDRIYNEAPEVPCACGCGTVIKSKDRYGRDKQYVSGHNNRKYDDPRQYKREWNHRNRPKRQKYKKIRTHSIKAQLIIEAGGKCLLCGLDFDGECTAIFDFHHRDASEKLFNLNNNSVNRYSLPAIREEAAKCDLLCANCHRLVHWDWDAVNTADSREELLIPETGMKV</sequence>
<reference evidence="1" key="1">
    <citation type="submission" date="2017-07" db="EMBL/GenBank/DDBJ databases">
        <title>The cable genome - Insights into the physiology and evolution of filamentous bacteria capable of sulfide oxidation via long distance electron transfer.</title>
        <authorList>
            <person name="Thorup C."/>
            <person name="Bjerg J.T."/>
            <person name="Schreiber L."/>
            <person name="Nielsen L.P."/>
            <person name="Kjeldsen K.U."/>
            <person name="Boesen T."/>
            <person name="Boggild A."/>
            <person name="Meysman F."/>
            <person name="Geelhoed J."/>
            <person name="Schramm A."/>
        </authorList>
    </citation>
    <scope>NUCLEOTIDE SEQUENCE [LARGE SCALE GENOMIC DNA]</scope>
    <source>
        <strain evidence="1">GS</strain>
    </source>
</reference>
<keyword evidence="2" id="KW-1185">Reference proteome</keyword>
<evidence type="ECO:0000313" key="1">
    <source>
        <dbReference type="EMBL" id="TAA75623.1"/>
    </source>
</evidence>
<name>A0A521G3R9_9BACT</name>
<dbReference type="AlphaFoldDB" id="A0A521G3R9"/>
<dbReference type="EMBL" id="NQJD01000005">
    <property type="protein sequence ID" value="TAA75623.1"/>
    <property type="molecule type" value="Genomic_DNA"/>
</dbReference>
<protein>
    <recommendedName>
        <fullName evidence="3">HNH endonuclease</fullName>
    </recommendedName>
</protein>
<accession>A0A521G3R9</accession>
<gene>
    <name evidence="1" type="ORF">CDV28_10580</name>
</gene>
<evidence type="ECO:0000313" key="2">
    <source>
        <dbReference type="Proteomes" id="UP000316238"/>
    </source>
</evidence>
<evidence type="ECO:0008006" key="3">
    <source>
        <dbReference type="Google" id="ProtNLM"/>
    </source>
</evidence>